<sequence length="102" mass="11789">MEEQNPPETLQSLLKQGYELDQLAWARISGPRAGTGYLRDSGFENIADVDFEFDDERVIEYGQRYDDEKLGHILEIMPGAIQLPVDQKCLLCNHQQRCQLYN</sequence>
<keyword evidence="2" id="KW-1185">Reference proteome</keyword>
<dbReference type="Proteomes" id="UP000266861">
    <property type="component" value="Unassembled WGS sequence"/>
</dbReference>
<name>A0A397ISX2_9GLOM</name>
<proteinExistence type="predicted"/>
<dbReference type="OrthoDB" id="10450761at2759"/>
<organism evidence="1 2">
    <name type="scientific">Diversispora epigaea</name>
    <dbReference type="NCBI Taxonomy" id="1348612"/>
    <lineage>
        <taxon>Eukaryota</taxon>
        <taxon>Fungi</taxon>
        <taxon>Fungi incertae sedis</taxon>
        <taxon>Mucoromycota</taxon>
        <taxon>Glomeromycotina</taxon>
        <taxon>Glomeromycetes</taxon>
        <taxon>Diversisporales</taxon>
        <taxon>Diversisporaceae</taxon>
        <taxon>Diversispora</taxon>
    </lineage>
</organism>
<comment type="caution">
    <text evidence="1">The sequence shown here is derived from an EMBL/GenBank/DDBJ whole genome shotgun (WGS) entry which is preliminary data.</text>
</comment>
<evidence type="ECO:0000313" key="2">
    <source>
        <dbReference type="Proteomes" id="UP000266861"/>
    </source>
</evidence>
<dbReference type="EMBL" id="PQFF01000142">
    <property type="protein sequence ID" value="RHZ79095.1"/>
    <property type="molecule type" value="Genomic_DNA"/>
</dbReference>
<protein>
    <submittedName>
        <fullName evidence="1">Uncharacterized protein</fullName>
    </submittedName>
</protein>
<evidence type="ECO:0000313" key="1">
    <source>
        <dbReference type="EMBL" id="RHZ79095.1"/>
    </source>
</evidence>
<gene>
    <name evidence="1" type="ORF">Glove_151g142</name>
</gene>
<reference evidence="1 2" key="1">
    <citation type="submission" date="2018-08" db="EMBL/GenBank/DDBJ databases">
        <title>Genome and evolution of the arbuscular mycorrhizal fungus Diversispora epigaea (formerly Glomus versiforme) and its bacterial endosymbionts.</title>
        <authorList>
            <person name="Sun X."/>
            <person name="Fei Z."/>
            <person name="Harrison M."/>
        </authorList>
    </citation>
    <scope>NUCLEOTIDE SEQUENCE [LARGE SCALE GENOMIC DNA]</scope>
    <source>
        <strain evidence="1 2">IT104</strain>
    </source>
</reference>
<accession>A0A397ISX2</accession>
<dbReference type="AlphaFoldDB" id="A0A397ISX2"/>